<proteinExistence type="predicted"/>
<organism evidence="1 2">
    <name type="scientific">Lacticaseibacillus paracasei</name>
    <name type="common">Lactobacillus paracasei</name>
    <dbReference type="NCBI Taxonomy" id="1597"/>
    <lineage>
        <taxon>Bacteria</taxon>
        <taxon>Bacillati</taxon>
        <taxon>Bacillota</taxon>
        <taxon>Bacilli</taxon>
        <taxon>Lactobacillales</taxon>
        <taxon>Lactobacillaceae</taxon>
        <taxon>Lacticaseibacillus</taxon>
    </lineage>
</organism>
<keyword evidence="1" id="KW-0614">Plasmid</keyword>
<gene>
    <name evidence="1" type="ORF">HCJ88_15050</name>
</gene>
<sequence>MADLLNHGKKKNKDVSVKVNTVTRQQAGFGDSTNSEEEIANFDVNMRVSNHVRNSVLSLSKVIEGKKTASDVISILVDSYVGKMDQRTRKAYEQVVNVMEAKDYIDHSLKQ</sequence>
<name>A0ABD7BXR0_LACPA</name>
<dbReference type="InterPro" id="IPR035528">
    <property type="entry name" value="DUF5388"/>
</dbReference>
<dbReference type="AlphaFoldDB" id="A0ABD7BXR0"/>
<dbReference type="RefSeq" id="WP_019885041.1">
    <property type="nucleotide sequence ID" value="NZ_CP050501.1"/>
</dbReference>
<accession>A0ABD7BXR0</accession>
<evidence type="ECO:0000313" key="1">
    <source>
        <dbReference type="EMBL" id="QOP57103.1"/>
    </source>
</evidence>
<dbReference type="Pfam" id="PF17363">
    <property type="entry name" value="DUF5388"/>
    <property type="match status" value="1"/>
</dbReference>
<evidence type="ECO:0000313" key="2">
    <source>
        <dbReference type="Proteomes" id="UP000593972"/>
    </source>
</evidence>
<dbReference type="Proteomes" id="UP000593972">
    <property type="component" value="Plasmid pLPCN-1"/>
</dbReference>
<reference evidence="1 2" key="1">
    <citation type="submission" date="2020-03" db="EMBL/GenBank/DDBJ databases">
        <title>Complete genome sequence of Lactobacillus paracasei strain NFFJ04, isolated from animal feed.</title>
        <authorList>
            <person name="Jung J.Y."/>
        </authorList>
    </citation>
    <scope>NUCLEOTIDE SEQUENCE [LARGE SCALE GENOMIC DNA]</scope>
    <source>
        <strain evidence="1 2">NFFJ04</strain>
        <plasmid evidence="1 2">pLPCN-1</plasmid>
    </source>
</reference>
<dbReference type="EMBL" id="CP050501">
    <property type="protein sequence ID" value="QOP57103.1"/>
    <property type="molecule type" value="Genomic_DNA"/>
</dbReference>
<protein>
    <submittedName>
        <fullName evidence="1">DUF5388 domain-containing protein</fullName>
    </submittedName>
</protein>
<geneLocation type="plasmid" evidence="1 2">
    <name>pLPCN-1</name>
</geneLocation>